<evidence type="ECO:0000313" key="5">
    <source>
        <dbReference type="EMBL" id="QYN53712.1"/>
    </source>
</evidence>
<dbReference type="SMART" id="SM00342">
    <property type="entry name" value="HTH_ARAC"/>
    <property type="match status" value="1"/>
</dbReference>
<dbReference type="InterPro" id="IPR014710">
    <property type="entry name" value="RmlC-like_jellyroll"/>
</dbReference>
<dbReference type="Proteomes" id="UP000826550">
    <property type="component" value="Chromosome"/>
</dbReference>
<evidence type="ECO:0000313" key="6">
    <source>
        <dbReference type="Proteomes" id="UP000826550"/>
    </source>
</evidence>
<proteinExistence type="predicted"/>
<dbReference type="InterPro" id="IPR009057">
    <property type="entry name" value="Homeodomain-like_sf"/>
</dbReference>
<dbReference type="InterPro" id="IPR050204">
    <property type="entry name" value="AraC_XylS_family_regulators"/>
</dbReference>
<evidence type="ECO:0000256" key="1">
    <source>
        <dbReference type="ARBA" id="ARBA00023015"/>
    </source>
</evidence>
<dbReference type="EMBL" id="CP048268">
    <property type="protein sequence ID" value="QYN53712.1"/>
    <property type="molecule type" value="Genomic_DNA"/>
</dbReference>
<protein>
    <submittedName>
        <fullName evidence="5">AraC family transcriptional regulator</fullName>
    </submittedName>
</protein>
<dbReference type="Pfam" id="PF12833">
    <property type="entry name" value="HTH_18"/>
    <property type="match status" value="1"/>
</dbReference>
<dbReference type="SUPFAM" id="SSF46689">
    <property type="entry name" value="Homeodomain-like"/>
    <property type="match status" value="1"/>
</dbReference>
<dbReference type="Gene3D" id="2.60.120.10">
    <property type="entry name" value="Jelly Rolls"/>
    <property type="match status" value="1"/>
</dbReference>
<dbReference type="InterPro" id="IPR018060">
    <property type="entry name" value="HTH_AraC"/>
</dbReference>
<evidence type="ECO:0000256" key="2">
    <source>
        <dbReference type="ARBA" id="ARBA00023125"/>
    </source>
</evidence>
<dbReference type="RefSeq" id="WP_220220358.1">
    <property type="nucleotide sequence ID" value="NZ_CP048268.1"/>
</dbReference>
<dbReference type="InterPro" id="IPR011051">
    <property type="entry name" value="RmlC_Cupin_sf"/>
</dbReference>
<dbReference type="Pfam" id="PF02311">
    <property type="entry name" value="AraC_binding"/>
    <property type="match status" value="1"/>
</dbReference>
<evidence type="ECO:0000259" key="4">
    <source>
        <dbReference type="PROSITE" id="PS01124"/>
    </source>
</evidence>
<keyword evidence="6" id="KW-1185">Reference proteome</keyword>
<accession>A0ABX8WAE0</accession>
<dbReference type="InterPro" id="IPR003313">
    <property type="entry name" value="AraC-bd"/>
</dbReference>
<gene>
    <name evidence="5" type="ORF">GYM71_09900</name>
</gene>
<dbReference type="PROSITE" id="PS01124">
    <property type="entry name" value="HTH_ARAC_FAMILY_2"/>
    <property type="match status" value="1"/>
</dbReference>
<reference evidence="5 6" key="1">
    <citation type="submission" date="2020-01" db="EMBL/GenBank/DDBJ databases">
        <title>Vast differences in strain-level diversity in the gut microbiota of two closely related honey bee species.</title>
        <authorList>
            <person name="Ellegaard K.M."/>
            <person name="Suenami S."/>
            <person name="Miyazaki R."/>
            <person name="Engel P."/>
        </authorList>
    </citation>
    <scope>NUCLEOTIDE SEQUENCE [LARGE SCALE GENOMIC DNA]</scope>
    <source>
        <strain evidence="5 6">ESL0416</strain>
    </source>
</reference>
<feature type="domain" description="HTH araC/xylS-type" evidence="4">
    <location>
        <begin position="185"/>
        <end position="283"/>
    </location>
</feature>
<name>A0ABX8WAE0_9LACO</name>
<sequence>MPDKHELVQLDKLPLYIEIHQQNNESDVAPHWHQSIELSFTMRGQIAHFIINGVDHHTHPGEILVINSQVVHSVRSSTSSCSDLMLTMLFPYSLVLQVFPEMDQYMIDLKPLAELSVEQIAQYHHLQALLSRITETKLANDSEFQNLELTILSYQVLEILLKYFLRTRDNNSQLSSNLLITGHLRRALDFIQDHYQEPFSLQDIADSCHLARQYLQRIFRQNMGITLGKYIRNYRAQRAYQELCGTSHTLTAVAMNNGFSGVRSLNRAMVANYGQTGMQIRKGSSAPDSGD</sequence>
<organism evidence="5 6">
    <name type="scientific">Lactobacillus panisapium</name>
    <dbReference type="NCBI Taxonomy" id="2012495"/>
    <lineage>
        <taxon>Bacteria</taxon>
        <taxon>Bacillati</taxon>
        <taxon>Bacillota</taxon>
        <taxon>Bacilli</taxon>
        <taxon>Lactobacillales</taxon>
        <taxon>Lactobacillaceae</taxon>
        <taxon>Lactobacillus</taxon>
    </lineage>
</organism>
<keyword evidence="1" id="KW-0805">Transcription regulation</keyword>
<dbReference type="SUPFAM" id="SSF51182">
    <property type="entry name" value="RmlC-like cupins"/>
    <property type="match status" value="1"/>
</dbReference>
<dbReference type="PANTHER" id="PTHR46796">
    <property type="entry name" value="HTH-TYPE TRANSCRIPTIONAL ACTIVATOR RHAS-RELATED"/>
    <property type="match status" value="1"/>
</dbReference>
<evidence type="ECO:0000256" key="3">
    <source>
        <dbReference type="ARBA" id="ARBA00023163"/>
    </source>
</evidence>
<keyword evidence="3" id="KW-0804">Transcription</keyword>
<dbReference type="Gene3D" id="1.10.10.60">
    <property type="entry name" value="Homeodomain-like"/>
    <property type="match status" value="2"/>
</dbReference>
<keyword evidence="2" id="KW-0238">DNA-binding</keyword>